<accession>A0ACD1G343</accession>
<proteinExistence type="predicted"/>
<name>A0ACD1G343_9EURO</name>
<protein>
    <submittedName>
        <fullName evidence="1">SET domain protein</fullName>
    </submittedName>
</protein>
<keyword evidence="2" id="KW-1185">Reference proteome</keyword>
<organism evidence="1 2">
    <name type="scientific">Aspergillus brunneoviolaceus CBS 621.78</name>
    <dbReference type="NCBI Taxonomy" id="1450534"/>
    <lineage>
        <taxon>Eukaryota</taxon>
        <taxon>Fungi</taxon>
        <taxon>Dikarya</taxon>
        <taxon>Ascomycota</taxon>
        <taxon>Pezizomycotina</taxon>
        <taxon>Eurotiomycetes</taxon>
        <taxon>Eurotiomycetidae</taxon>
        <taxon>Eurotiales</taxon>
        <taxon>Aspergillaceae</taxon>
        <taxon>Aspergillus</taxon>
        <taxon>Aspergillus subgen. Circumdati</taxon>
    </lineage>
</organism>
<dbReference type="Proteomes" id="UP000249057">
    <property type="component" value="Unassembled WGS sequence"/>
</dbReference>
<evidence type="ECO:0000313" key="2">
    <source>
        <dbReference type="Proteomes" id="UP000249057"/>
    </source>
</evidence>
<sequence length="548" mass="60459">MKRAHLPIETLPAWVKLNGIGVESVVFGTLGADHHENDTSGSSSSSSSSNSNKGTGIIATEDRAGGESALGAVDTGVLLKVPPDLILSLETVHGYAKSDGRLRAVLEAVGEFARTPRGAILIFLLMQITHSSPDCTGQSQAVGVAGPWTEYMKYMPREIPLPTFYSEAELELLRGTSLRLAVHAKLAALEKEFARLREATRGIDWCREVWWGGEDADPDGDDLEGDGDDDVAGEEAARLTLEDWKYVDALYRSRMVDLPTSGHAMVPCIDMANHSSEETVKALYDEDAEGNVVLQLRYGKRVRAGEEVTISYGDEKPASEMIFSYGFLDRETADAKQVFLDLDIPDDDPLKVVKKAFCKEPPGVRVYTSATDSESAPTTAWESSIIWWACVNEEDGLDFTVLQTNDGGRELKALWKGAELRDSAHLSELLRADPHWDIIQLRAVVLILERLETQAWVLRETGLMVSEIDENEDMRAMFRPDVYDMIKRLRALEMNLLGRGIEGLAMRRDELMASPAVSQYLGQQQPETAGAEDVSSQQQSEDVEDDFS</sequence>
<reference evidence="1" key="1">
    <citation type="submission" date="2018-02" db="EMBL/GenBank/DDBJ databases">
        <title>The genomes of Aspergillus section Nigri reveals drivers in fungal speciation.</title>
        <authorList>
            <consortium name="DOE Joint Genome Institute"/>
            <person name="Vesth T.C."/>
            <person name="Nybo J."/>
            <person name="Theobald S."/>
            <person name="Brandl J."/>
            <person name="Frisvad J.C."/>
            <person name="Nielsen K.F."/>
            <person name="Lyhne E.K."/>
            <person name="Kogle M.E."/>
            <person name="Kuo A."/>
            <person name="Riley R."/>
            <person name="Clum A."/>
            <person name="Nolan M."/>
            <person name="Lipzen A."/>
            <person name="Salamov A."/>
            <person name="Henrissat B."/>
            <person name="Wiebenga A."/>
            <person name="De vries R.P."/>
            <person name="Grigoriev I.V."/>
            <person name="Mortensen U.H."/>
            <person name="Andersen M.R."/>
            <person name="Baker S.E."/>
        </authorList>
    </citation>
    <scope>NUCLEOTIDE SEQUENCE</scope>
    <source>
        <strain evidence="1">CBS 621.78</strain>
    </source>
</reference>
<evidence type="ECO:0000313" key="1">
    <source>
        <dbReference type="EMBL" id="RAH43579.1"/>
    </source>
</evidence>
<dbReference type="EMBL" id="KZ825361">
    <property type="protein sequence ID" value="RAH43579.1"/>
    <property type="molecule type" value="Genomic_DNA"/>
</dbReference>
<gene>
    <name evidence="1" type="ORF">BO95DRAFT_516222</name>
</gene>